<evidence type="ECO:0000313" key="2">
    <source>
        <dbReference type="EMBL" id="TLD94981.1"/>
    </source>
</evidence>
<evidence type="ECO:0000313" key="3">
    <source>
        <dbReference type="Proteomes" id="UP000029714"/>
    </source>
</evidence>
<accession>A0A347VSU7</accession>
<protein>
    <submittedName>
        <fullName evidence="2">Uncharacterized protein</fullName>
    </submittedName>
</protein>
<evidence type="ECO:0000313" key="1">
    <source>
        <dbReference type="EMBL" id="MWV69320.1"/>
    </source>
</evidence>
<dbReference type="RefSeq" id="WP_034573662.1">
    <property type="nucleotide sequence ID" value="NZ_JRMP02000004.1"/>
</dbReference>
<dbReference type="STRING" id="1548018.LS64_13080"/>
<reference evidence="2 3" key="2">
    <citation type="journal article" date="2016" name="Infect. Immun.">
        <title>Helicobacter saguini, a Novel Helicobacter Isolated from Cotton-Top Tamarins with Ulcerative Colitis, Has Proinflammatory Properties and Induces Typhlocolitis and Dysplasia in Gnotobiotic IL-10-/- Mice.</title>
        <authorList>
            <person name="Shen Z."/>
            <person name="Mannion A."/>
            <person name="Whary M.T."/>
            <person name="Muthupalani S."/>
            <person name="Sheh A."/>
            <person name="Feng Y."/>
            <person name="Gong G."/>
            <person name="Vandamme P."/>
            <person name="Holcombe H.R."/>
            <person name="Paster B.J."/>
            <person name="Fox J.G."/>
        </authorList>
    </citation>
    <scope>NUCLEOTIDE SEQUENCE [LARGE SCALE GENOMIC DNA]</scope>
    <source>
        <strain evidence="2 3">MIT 97-6194</strain>
    </source>
</reference>
<dbReference type="EMBL" id="JRMP02000004">
    <property type="protein sequence ID" value="TLD94981.1"/>
    <property type="molecule type" value="Genomic_DNA"/>
</dbReference>
<sequence>MADGLKKLESSLKRDNPNVSFDSILDSNRACSSDTDSNCIASVGLEFNKFSQLKVPYVNEYMIGLSQNIYDFNIALKYIYRQGKDEVRRVSSSVANLPLDSNYASTYYTYTNEGSSQSHIITLRMKT</sequence>
<organism evidence="2 3">
    <name type="scientific">Helicobacter saguini</name>
    <dbReference type="NCBI Taxonomy" id="1548018"/>
    <lineage>
        <taxon>Bacteria</taxon>
        <taxon>Pseudomonadati</taxon>
        <taxon>Campylobacterota</taxon>
        <taxon>Epsilonproteobacteria</taxon>
        <taxon>Campylobacterales</taxon>
        <taxon>Helicobacteraceae</taxon>
        <taxon>Helicobacter</taxon>
    </lineage>
</organism>
<comment type="caution">
    <text evidence="2">The sequence shown here is derived from an EMBL/GenBank/DDBJ whole genome shotgun (WGS) entry which is preliminary data.</text>
</comment>
<dbReference type="EMBL" id="QBIU01000001">
    <property type="protein sequence ID" value="MWV69320.1"/>
    <property type="molecule type" value="Genomic_DNA"/>
</dbReference>
<gene>
    <name evidence="1" type="ORF">DCO61_04665</name>
    <name evidence="2" type="ORF">LS64_003415</name>
</gene>
<reference evidence="2" key="3">
    <citation type="submission" date="2018-04" db="EMBL/GenBank/DDBJ databases">
        <authorList>
            <person name="Sheh A."/>
            <person name="Shen Z."/>
            <person name="Mannion A.J."/>
            <person name="Fox J.G."/>
        </authorList>
    </citation>
    <scope>NUCLEOTIDE SEQUENCE</scope>
    <source>
        <strain evidence="2">MIT 97-6194</strain>
    </source>
</reference>
<dbReference type="Proteomes" id="UP000029714">
    <property type="component" value="Unassembled WGS sequence"/>
</dbReference>
<dbReference type="OrthoDB" id="9766643at2"/>
<evidence type="ECO:0000313" key="4">
    <source>
        <dbReference type="Proteomes" id="UP000477070"/>
    </source>
</evidence>
<dbReference type="Proteomes" id="UP000477070">
    <property type="component" value="Unassembled WGS sequence"/>
</dbReference>
<reference evidence="1 4" key="4">
    <citation type="submission" date="2019-12" db="EMBL/GenBank/DDBJ databases">
        <title>Multi-Generational Helicobacter saguini Isolates.</title>
        <authorList>
            <person name="Mannion A."/>
            <person name="Shen Z."/>
            <person name="Fox J.G."/>
        </authorList>
    </citation>
    <scope>NUCLEOTIDE SEQUENCE [LARGE SCALE GENOMIC DNA]</scope>
    <source>
        <strain evidence="1">16-048</strain>
        <strain evidence="4">16-048 (F4)</strain>
    </source>
</reference>
<proteinExistence type="predicted"/>
<reference evidence="2 3" key="1">
    <citation type="journal article" date="2014" name="Genome Announc.">
        <title>Draft genome sequences of eight enterohepatic helicobacter species isolated from both laboratory and wild rodents.</title>
        <authorList>
            <person name="Sheh A."/>
            <person name="Shen Z."/>
            <person name="Fox J.G."/>
        </authorList>
    </citation>
    <scope>NUCLEOTIDE SEQUENCE [LARGE SCALE GENOMIC DNA]</scope>
    <source>
        <strain evidence="2 3">MIT 97-6194</strain>
    </source>
</reference>
<name>A0A347VSU7_9HELI</name>
<dbReference type="AlphaFoldDB" id="A0A347VSU7"/>
<keyword evidence="3" id="KW-1185">Reference proteome</keyword>